<proteinExistence type="predicted"/>
<dbReference type="Proteomes" id="UP000815325">
    <property type="component" value="Unassembled WGS sequence"/>
</dbReference>
<evidence type="ECO:0000313" key="2">
    <source>
        <dbReference type="Proteomes" id="UP000815325"/>
    </source>
</evidence>
<gene>
    <name evidence="1" type="ORF">DUNSADRAFT_3614</name>
</gene>
<protein>
    <recommendedName>
        <fullName evidence="3">Encoded protein</fullName>
    </recommendedName>
</protein>
<evidence type="ECO:0000313" key="1">
    <source>
        <dbReference type="EMBL" id="KAF5826314.1"/>
    </source>
</evidence>
<sequence>MFQTCSAAALGVHTGIAVGEALLHCLADTAVQNNVQVPCARGVSLFGWLLCLPAQRVYTRRACMDVIRSSGSERSMCRIKNADSVKHAELEFSECCRTPVHVHLTSCACCACYATHSWRIVRMPLLMREVQKRASNSHEMPALGFHVAERRANMSAYASDKQKRILGCTWHLRILPRNGNCCPLETSSYSRCLLEQTVMFICNVQYKIFLSTAPRAWGFCGTAGVAVKSCHVSLPGKPVSQLVDCPVYGKLTSYQHPCKSSAIMRTRFWPMELDIPPAP</sequence>
<evidence type="ECO:0008006" key="3">
    <source>
        <dbReference type="Google" id="ProtNLM"/>
    </source>
</evidence>
<organism evidence="1 2">
    <name type="scientific">Dunaliella salina</name>
    <name type="common">Green alga</name>
    <name type="synonym">Protococcus salinus</name>
    <dbReference type="NCBI Taxonomy" id="3046"/>
    <lineage>
        <taxon>Eukaryota</taxon>
        <taxon>Viridiplantae</taxon>
        <taxon>Chlorophyta</taxon>
        <taxon>core chlorophytes</taxon>
        <taxon>Chlorophyceae</taxon>
        <taxon>CS clade</taxon>
        <taxon>Chlamydomonadales</taxon>
        <taxon>Dunaliellaceae</taxon>
        <taxon>Dunaliella</taxon>
    </lineage>
</organism>
<reference evidence="1" key="1">
    <citation type="submission" date="2017-08" db="EMBL/GenBank/DDBJ databases">
        <authorList>
            <person name="Polle J.E."/>
            <person name="Barry K."/>
            <person name="Cushman J."/>
            <person name="Schmutz J."/>
            <person name="Tran D."/>
            <person name="Hathwaick L.T."/>
            <person name="Yim W.C."/>
            <person name="Jenkins J."/>
            <person name="Mckie-Krisberg Z.M."/>
            <person name="Prochnik S."/>
            <person name="Lindquist E."/>
            <person name="Dockter R.B."/>
            <person name="Adam C."/>
            <person name="Molina H."/>
            <person name="Bunkerborg J."/>
            <person name="Jin E."/>
            <person name="Buchheim M."/>
            <person name="Magnuson J."/>
        </authorList>
    </citation>
    <scope>NUCLEOTIDE SEQUENCE</scope>
    <source>
        <strain evidence="1">CCAP 19/18</strain>
    </source>
</reference>
<dbReference type="EMBL" id="MU071043">
    <property type="protein sequence ID" value="KAF5826314.1"/>
    <property type="molecule type" value="Genomic_DNA"/>
</dbReference>
<keyword evidence="2" id="KW-1185">Reference proteome</keyword>
<accession>A0ABQ7FV99</accession>
<comment type="caution">
    <text evidence="1">The sequence shown here is derived from an EMBL/GenBank/DDBJ whole genome shotgun (WGS) entry which is preliminary data.</text>
</comment>
<name>A0ABQ7FV99_DUNSA</name>